<reference evidence="2" key="2">
    <citation type="submission" date="2020-08" db="EMBL/GenBank/DDBJ databases">
        <title>Plant Genome Project.</title>
        <authorList>
            <person name="Zhang R.-G."/>
        </authorList>
    </citation>
    <scope>NUCLEOTIDE SEQUENCE</scope>
    <source>
        <strain evidence="2">Huo1</strain>
        <tissue evidence="2">Leaf</tissue>
    </source>
</reference>
<dbReference type="Gene3D" id="3.90.120.10">
    <property type="entry name" value="DNA Methylase, subunit A, domain 2"/>
    <property type="match status" value="1"/>
</dbReference>
<comment type="caution">
    <text evidence="2">The sequence shown here is derived from an EMBL/GenBank/DDBJ whole genome shotgun (WGS) entry which is preliminary data.</text>
</comment>
<dbReference type="PANTHER" id="PTHR10629">
    <property type="entry name" value="CYTOSINE-SPECIFIC METHYLTRANSFERASE"/>
    <property type="match status" value="1"/>
</dbReference>
<evidence type="ECO:0000259" key="1">
    <source>
        <dbReference type="PROSITE" id="PS50013"/>
    </source>
</evidence>
<sequence length="411" mass="46696">MAEGLHVKNIVFCYGNPNNKISSELNFKIQWKGYGSEYDTWEPLGISGFNRFRNKDAPFEDPHNIQLVVYMDIVYHLKPKFAGGFLGRYAMGCLVGTCYQARIGMMAAGAYVTPLGFEANMVAYEEGHNLDLKKSLVLGDAISDLLHVGNDEGLDKIPYDSKPQTEFKCFIRPRRDEMPSYLNVKSENGEKFRNLPGVRGRPDNKVEWDPNVERKRVYFGKPLVLDYAMSFVNGSSKAVSGWFRWVRNNIILNSWEEFVSQVRLRFDPLYFADYFGAFSSLKQTSSVAAYQTDFNEIDTTIADVQPSQEDNDELMLSADVFSLHSLFSIRHPRSLHLEGSINDIVMHLFIDGGYVGNEQLTIAHLIMEDITFHVDLYVLAMHGSDVVLDVQWLQLLGTVAHNYAQLTISFS</sequence>
<dbReference type="Proteomes" id="UP000298416">
    <property type="component" value="Unassembled WGS sequence"/>
</dbReference>
<dbReference type="AlphaFoldDB" id="A0A8X8WEJ9"/>
<dbReference type="PANTHER" id="PTHR10629:SF50">
    <property type="entry name" value="DNA (CYTOSINE-5)-METHYLTRANSFERASE CMT3"/>
    <property type="match status" value="1"/>
</dbReference>
<dbReference type="InterPro" id="IPR029063">
    <property type="entry name" value="SAM-dependent_MTases_sf"/>
</dbReference>
<reference evidence="2" key="1">
    <citation type="submission" date="2018-01" db="EMBL/GenBank/DDBJ databases">
        <authorList>
            <person name="Mao J.F."/>
        </authorList>
    </citation>
    <scope>NUCLEOTIDE SEQUENCE</scope>
    <source>
        <strain evidence="2">Huo1</strain>
        <tissue evidence="2">Leaf</tissue>
    </source>
</reference>
<dbReference type="Gene3D" id="3.40.50.150">
    <property type="entry name" value="Vaccinia Virus protein VP39"/>
    <property type="match status" value="2"/>
</dbReference>
<evidence type="ECO:0000313" key="3">
    <source>
        <dbReference type="Proteomes" id="UP000298416"/>
    </source>
</evidence>
<protein>
    <recommendedName>
        <fullName evidence="1">Chromo domain-containing protein</fullName>
    </recommendedName>
</protein>
<dbReference type="InterPro" id="IPR050390">
    <property type="entry name" value="C5-Methyltransferase"/>
</dbReference>
<dbReference type="PROSITE" id="PS50013">
    <property type="entry name" value="CHROMO_2"/>
    <property type="match status" value="1"/>
</dbReference>
<dbReference type="InterPro" id="IPR000953">
    <property type="entry name" value="Chromo/chromo_shadow_dom"/>
</dbReference>
<name>A0A8X8WEJ9_SALSN</name>
<dbReference type="GO" id="GO:0003677">
    <property type="term" value="F:DNA binding"/>
    <property type="evidence" value="ECO:0007669"/>
    <property type="project" value="TreeGrafter"/>
</dbReference>
<accession>A0A8X8WEJ9</accession>
<gene>
    <name evidence="2" type="ORF">SASPL_147096</name>
</gene>
<organism evidence="2">
    <name type="scientific">Salvia splendens</name>
    <name type="common">Scarlet sage</name>
    <dbReference type="NCBI Taxonomy" id="180675"/>
    <lineage>
        <taxon>Eukaryota</taxon>
        <taxon>Viridiplantae</taxon>
        <taxon>Streptophyta</taxon>
        <taxon>Embryophyta</taxon>
        <taxon>Tracheophyta</taxon>
        <taxon>Spermatophyta</taxon>
        <taxon>Magnoliopsida</taxon>
        <taxon>eudicotyledons</taxon>
        <taxon>Gunneridae</taxon>
        <taxon>Pentapetalae</taxon>
        <taxon>asterids</taxon>
        <taxon>lamiids</taxon>
        <taxon>Lamiales</taxon>
        <taxon>Lamiaceae</taxon>
        <taxon>Nepetoideae</taxon>
        <taxon>Mentheae</taxon>
        <taxon>Salviinae</taxon>
        <taxon>Salvia</taxon>
        <taxon>Salvia subgen. Calosphace</taxon>
        <taxon>core Calosphace</taxon>
    </lineage>
</organism>
<keyword evidence="3" id="KW-1185">Reference proteome</keyword>
<evidence type="ECO:0000313" key="2">
    <source>
        <dbReference type="EMBL" id="KAG6392868.1"/>
    </source>
</evidence>
<dbReference type="EMBL" id="PNBA02000018">
    <property type="protein sequence ID" value="KAG6392868.1"/>
    <property type="molecule type" value="Genomic_DNA"/>
</dbReference>
<dbReference type="GO" id="GO:0044027">
    <property type="term" value="P:negative regulation of gene expression via chromosomal CpG island methylation"/>
    <property type="evidence" value="ECO:0007669"/>
    <property type="project" value="TreeGrafter"/>
</dbReference>
<dbReference type="GO" id="GO:0003886">
    <property type="term" value="F:DNA (cytosine-5-)-methyltransferase activity"/>
    <property type="evidence" value="ECO:0007669"/>
    <property type="project" value="TreeGrafter"/>
</dbReference>
<feature type="domain" description="Chromo" evidence="1">
    <location>
        <begin position="5"/>
        <end position="43"/>
    </location>
</feature>
<proteinExistence type="predicted"/>
<dbReference type="GO" id="GO:0005634">
    <property type="term" value="C:nucleus"/>
    <property type="evidence" value="ECO:0007669"/>
    <property type="project" value="TreeGrafter"/>
</dbReference>